<dbReference type="RefSeq" id="WP_265046752.1">
    <property type="nucleotide sequence ID" value="NZ_CP100390.1"/>
</dbReference>
<dbReference type="Gene3D" id="3.10.50.40">
    <property type="match status" value="1"/>
</dbReference>
<organism evidence="12 13">
    <name type="scientific">Alkalimarinus alittae</name>
    <dbReference type="NCBI Taxonomy" id="2961619"/>
    <lineage>
        <taxon>Bacteria</taxon>
        <taxon>Pseudomonadati</taxon>
        <taxon>Pseudomonadota</taxon>
        <taxon>Gammaproteobacteria</taxon>
        <taxon>Alteromonadales</taxon>
        <taxon>Alteromonadaceae</taxon>
        <taxon>Alkalimarinus</taxon>
    </lineage>
</organism>
<comment type="subcellular location">
    <subcellularLocation>
        <location evidence="2">Cytoplasm</location>
    </subcellularLocation>
</comment>
<dbReference type="Gene3D" id="2.40.10.330">
    <property type="match status" value="1"/>
</dbReference>
<evidence type="ECO:0000256" key="8">
    <source>
        <dbReference type="ARBA" id="ARBA00037071"/>
    </source>
</evidence>
<dbReference type="InterPro" id="IPR046357">
    <property type="entry name" value="PPIase_dom_sf"/>
</dbReference>
<evidence type="ECO:0000256" key="1">
    <source>
        <dbReference type="ARBA" id="ARBA00000971"/>
    </source>
</evidence>
<evidence type="ECO:0000256" key="5">
    <source>
        <dbReference type="ARBA" id="ARBA00023110"/>
    </source>
</evidence>
<protein>
    <recommendedName>
        <fullName evidence="10">Peptidyl-prolyl cis-trans isomerase</fullName>
        <ecNumber evidence="10">5.2.1.8</ecNumber>
    </recommendedName>
</protein>
<dbReference type="GO" id="GO:0016853">
    <property type="term" value="F:isomerase activity"/>
    <property type="evidence" value="ECO:0007669"/>
    <property type="project" value="UniProtKB-KW"/>
</dbReference>
<dbReference type="SUPFAM" id="SSF54534">
    <property type="entry name" value="FKBP-like"/>
    <property type="match status" value="1"/>
</dbReference>
<dbReference type="PANTHER" id="PTHR47861:SF3">
    <property type="entry name" value="FKBP-TYPE PEPTIDYL-PROLYL CIS-TRANS ISOMERASE SLYD"/>
    <property type="match status" value="1"/>
</dbReference>
<dbReference type="Proteomes" id="UP001163739">
    <property type="component" value="Chromosome"/>
</dbReference>
<keyword evidence="7 9" id="KW-0413">Isomerase</keyword>
<dbReference type="EC" id="5.2.1.8" evidence="10"/>
<dbReference type="PROSITE" id="PS50059">
    <property type="entry name" value="FKBP_PPIASE"/>
    <property type="match status" value="1"/>
</dbReference>
<feature type="domain" description="PPIase FKBP-type" evidence="11">
    <location>
        <begin position="5"/>
        <end position="139"/>
    </location>
</feature>
<comment type="catalytic activity">
    <reaction evidence="1 9 10">
        <text>[protein]-peptidylproline (omega=180) = [protein]-peptidylproline (omega=0)</text>
        <dbReference type="Rhea" id="RHEA:16237"/>
        <dbReference type="Rhea" id="RHEA-COMP:10747"/>
        <dbReference type="Rhea" id="RHEA-COMP:10748"/>
        <dbReference type="ChEBI" id="CHEBI:83833"/>
        <dbReference type="ChEBI" id="CHEBI:83834"/>
        <dbReference type="EC" id="5.2.1.8"/>
    </reaction>
</comment>
<accession>A0ABY6MZI3</accession>
<reference evidence="12" key="1">
    <citation type="submission" date="2022-06" db="EMBL/GenBank/DDBJ databases">
        <title>Alkalimarinus sp. nov., isolated from gut of a Alitta virens.</title>
        <authorList>
            <person name="Yang A.I."/>
            <person name="Shin N.-R."/>
        </authorList>
    </citation>
    <scope>NUCLEOTIDE SEQUENCE</scope>
    <source>
        <strain evidence="12">A2M4</strain>
    </source>
</reference>
<sequence length="155" mass="16702">MSDLPKVYSINYNLRNAQGAIVDTSTGGEPLTFLEGTGQVVKGVEKALEGRTPGDVLDVTVPPTLAYGEHNPAHLQEVSKSLFDGVEDVVPGMKFQTNTGEQTQVIKVVKVEGDSVTVDANHPLAGFTLYFDIELLAVRDATEEEVRLGYPVLNT</sequence>
<name>A0ABY6MZI3_9ALTE</name>
<dbReference type="Pfam" id="PF00254">
    <property type="entry name" value="FKBP_C"/>
    <property type="match status" value="1"/>
</dbReference>
<keyword evidence="6" id="KW-0143">Chaperone</keyword>
<gene>
    <name evidence="12" type="ORF">NKI27_14490</name>
</gene>
<evidence type="ECO:0000259" key="11">
    <source>
        <dbReference type="PROSITE" id="PS50059"/>
    </source>
</evidence>
<evidence type="ECO:0000256" key="9">
    <source>
        <dbReference type="PROSITE-ProRule" id="PRU00277"/>
    </source>
</evidence>
<comment type="similarity">
    <text evidence="3 10">Belongs to the FKBP-type PPIase family.</text>
</comment>
<dbReference type="InterPro" id="IPR048261">
    <property type="entry name" value="SlpA/SlyD-like_ins_sf"/>
</dbReference>
<evidence type="ECO:0000256" key="2">
    <source>
        <dbReference type="ARBA" id="ARBA00004496"/>
    </source>
</evidence>
<keyword evidence="5 9" id="KW-0697">Rotamase</keyword>
<evidence type="ECO:0000256" key="6">
    <source>
        <dbReference type="ARBA" id="ARBA00023186"/>
    </source>
</evidence>
<keyword evidence="4" id="KW-0963">Cytoplasm</keyword>
<keyword evidence="13" id="KW-1185">Reference proteome</keyword>
<dbReference type="EMBL" id="CP100390">
    <property type="protein sequence ID" value="UZE95262.1"/>
    <property type="molecule type" value="Genomic_DNA"/>
</dbReference>
<evidence type="ECO:0000256" key="7">
    <source>
        <dbReference type="ARBA" id="ARBA00023235"/>
    </source>
</evidence>
<evidence type="ECO:0000313" key="13">
    <source>
        <dbReference type="Proteomes" id="UP001163739"/>
    </source>
</evidence>
<comment type="function">
    <text evidence="8">Also involved in hydrogenase metallocenter assembly, probably by participating in the nickel insertion step. This function in hydrogenase biosynthesis requires chaperone activity and the presence of the metal-binding domain, but not PPIase activity.</text>
</comment>
<evidence type="ECO:0000256" key="10">
    <source>
        <dbReference type="RuleBase" id="RU003915"/>
    </source>
</evidence>
<dbReference type="InterPro" id="IPR001179">
    <property type="entry name" value="PPIase_FKBP_dom"/>
</dbReference>
<evidence type="ECO:0000256" key="4">
    <source>
        <dbReference type="ARBA" id="ARBA00022490"/>
    </source>
</evidence>
<evidence type="ECO:0000313" key="12">
    <source>
        <dbReference type="EMBL" id="UZE95262.1"/>
    </source>
</evidence>
<proteinExistence type="inferred from homology"/>
<evidence type="ECO:0000256" key="3">
    <source>
        <dbReference type="ARBA" id="ARBA00006577"/>
    </source>
</evidence>
<dbReference type="PANTHER" id="PTHR47861">
    <property type="entry name" value="FKBP-TYPE PEPTIDYL-PROLYL CIS-TRANS ISOMERASE SLYD"/>
    <property type="match status" value="1"/>
</dbReference>